<keyword evidence="4 8" id="KW-0812">Transmembrane</keyword>
<dbReference type="EMBL" id="JAPDMZ010000155">
    <property type="protein sequence ID" value="KAK0547677.1"/>
    <property type="molecule type" value="Genomic_DNA"/>
</dbReference>
<feature type="compositionally biased region" description="Basic and acidic residues" evidence="7">
    <location>
        <begin position="1279"/>
        <end position="1288"/>
    </location>
</feature>
<feature type="transmembrane region" description="Helical" evidence="8">
    <location>
        <begin position="12"/>
        <end position="32"/>
    </location>
</feature>
<dbReference type="InterPro" id="IPR027815">
    <property type="entry name" value="CSC1/OSCA1-like_cyt"/>
</dbReference>
<proteinExistence type="inferred from homology"/>
<dbReference type="CDD" id="cd06174">
    <property type="entry name" value="MFS"/>
    <property type="match status" value="1"/>
</dbReference>
<keyword evidence="13" id="KW-1185">Reference proteome</keyword>
<feature type="compositionally biased region" description="Basic and acidic residues" evidence="7">
    <location>
        <begin position="370"/>
        <end position="394"/>
    </location>
</feature>
<evidence type="ECO:0000256" key="6">
    <source>
        <dbReference type="ARBA" id="ARBA00023136"/>
    </source>
</evidence>
<feature type="region of interest" description="Disordered" evidence="7">
    <location>
        <begin position="1181"/>
        <end position="1249"/>
    </location>
</feature>
<feature type="transmembrane region" description="Helical" evidence="8">
    <location>
        <begin position="905"/>
        <end position="928"/>
    </location>
</feature>
<accession>A0AAN6GLQ4</accession>
<feature type="compositionally biased region" description="Low complexity" evidence="7">
    <location>
        <begin position="1764"/>
        <end position="1776"/>
    </location>
</feature>
<dbReference type="Proteomes" id="UP001176517">
    <property type="component" value="Unassembled WGS sequence"/>
</dbReference>
<feature type="region of interest" description="Disordered" evidence="7">
    <location>
        <begin position="448"/>
        <end position="492"/>
    </location>
</feature>
<evidence type="ECO:0008006" key="14">
    <source>
        <dbReference type="Google" id="ProtNLM"/>
    </source>
</evidence>
<dbReference type="Pfam" id="PF13967">
    <property type="entry name" value="RSN1_TM"/>
    <property type="match status" value="1"/>
</dbReference>
<keyword evidence="6 8" id="KW-0472">Membrane</keyword>
<dbReference type="InterPro" id="IPR032880">
    <property type="entry name" value="CSC1/OSCA1-like_N"/>
</dbReference>
<feature type="compositionally biased region" description="Polar residues" evidence="7">
    <location>
        <begin position="1527"/>
        <end position="1539"/>
    </location>
</feature>
<evidence type="ECO:0000256" key="1">
    <source>
        <dbReference type="ARBA" id="ARBA00004141"/>
    </source>
</evidence>
<feature type="compositionally biased region" description="Basic and acidic residues" evidence="7">
    <location>
        <begin position="1387"/>
        <end position="1396"/>
    </location>
</feature>
<dbReference type="GO" id="GO:0005227">
    <property type="term" value="F:calcium-activated cation channel activity"/>
    <property type="evidence" value="ECO:0007669"/>
    <property type="project" value="InterPro"/>
</dbReference>
<evidence type="ECO:0000313" key="13">
    <source>
        <dbReference type="Proteomes" id="UP001176517"/>
    </source>
</evidence>
<dbReference type="InterPro" id="IPR003864">
    <property type="entry name" value="CSC1/OSCA1-like_7TM"/>
</dbReference>
<feature type="region of interest" description="Disordered" evidence="7">
    <location>
        <begin position="1746"/>
        <end position="1847"/>
    </location>
</feature>
<feature type="compositionally biased region" description="Basic and acidic residues" evidence="7">
    <location>
        <begin position="454"/>
        <end position="471"/>
    </location>
</feature>
<evidence type="ECO:0000259" key="10">
    <source>
        <dbReference type="Pfam" id="PF13967"/>
    </source>
</evidence>
<protein>
    <recommendedName>
        <fullName evidence="14">CSC1/OSCA1-like 7TM region domain-containing protein</fullName>
    </recommendedName>
</protein>
<feature type="compositionally biased region" description="Acidic residues" evidence="7">
    <location>
        <begin position="1375"/>
        <end position="1386"/>
    </location>
</feature>
<keyword evidence="5 8" id="KW-1133">Transmembrane helix</keyword>
<feature type="region of interest" description="Disordered" evidence="7">
    <location>
        <begin position="1365"/>
        <end position="1397"/>
    </location>
</feature>
<feature type="region of interest" description="Disordered" evidence="7">
    <location>
        <begin position="323"/>
        <end position="394"/>
    </location>
</feature>
<evidence type="ECO:0000259" key="11">
    <source>
        <dbReference type="Pfam" id="PF14703"/>
    </source>
</evidence>
<feature type="compositionally biased region" description="Polar residues" evidence="7">
    <location>
        <begin position="1471"/>
        <end position="1488"/>
    </location>
</feature>
<feature type="region of interest" description="Disordered" evidence="7">
    <location>
        <begin position="1447"/>
        <end position="1539"/>
    </location>
</feature>
<evidence type="ECO:0000256" key="8">
    <source>
        <dbReference type="SAM" id="Phobius"/>
    </source>
</evidence>
<evidence type="ECO:0000256" key="4">
    <source>
        <dbReference type="ARBA" id="ARBA00022692"/>
    </source>
</evidence>
<gene>
    <name evidence="12" type="ORF">OC846_004765</name>
</gene>
<feature type="transmembrane region" description="Helical" evidence="8">
    <location>
        <begin position="846"/>
        <end position="865"/>
    </location>
</feature>
<organism evidence="12 13">
    <name type="scientific">Tilletia horrida</name>
    <dbReference type="NCBI Taxonomy" id="155126"/>
    <lineage>
        <taxon>Eukaryota</taxon>
        <taxon>Fungi</taxon>
        <taxon>Dikarya</taxon>
        <taxon>Basidiomycota</taxon>
        <taxon>Ustilaginomycotina</taxon>
        <taxon>Exobasidiomycetes</taxon>
        <taxon>Tilletiales</taxon>
        <taxon>Tilletiaceae</taxon>
        <taxon>Tilletia</taxon>
    </lineage>
</organism>
<comment type="similarity">
    <text evidence="2">Belongs to the CSC1 (TC 1.A.17) family.</text>
</comment>
<comment type="subcellular location">
    <subcellularLocation>
        <location evidence="1">Membrane</location>
        <topology evidence="1">Multi-pass membrane protein</topology>
    </subcellularLocation>
</comment>
<feature type="transmembrane region" description="Helical" evidence="8">
    <location>
        <begin position="871"/>
        <end position="893"/>
    </location>
</feature>
<evidence type="ECO:0000256" key="7">
    <source>
        <dbReference type="SAM" id="MobiDB-lite"/>
    </source>
</evidence>
<evidence type="ECO:0000256" key="2">
    <source>
        <dbReference type="ARBA" id="ARBA00007779"/>
    </source>
</evidence>
<feature type="transmembrane region" description="Helical" evidence="8">
    <location>
        <begin position="697"/>
        <end position="715"/>
    </location>
</feature>
<feature type="compositionally biased region" description="Acidic residues" evidence="7">
    <location>
        <begin position="1289"/>
        <end position="1306"/>
    </location>
</feature>
<feature type="region of interest" description="Disordered" evidence="7">
    <location>
        <begin position="1136"/>
        <end position="1164"/>
    </location>
</feature>
<feature type="domain" description="CSC1/OSCA1-like N-terminal transmembrane" evidence="10">
    <location>
        <begin position="85"/>
        <end position="234"/>
    </location>
</feature>
<evidence type="ECO:0000259" key="9">
    <source>
        <dbReference type="Pfam" id="PF02714"/>
    </source>
</evidence>
<feature type="transmembrane region" description="Helical" evidence="8">
    <location>
        <begin position="743"/>
        <end position="768"/>
    </location>
</feature>
<evidence type="ECO:0000313" key="12">
    <source>
        <dbReference type="EMBL" id="KAK0547677.1"/>
    </source>
</evidence>
<evidence type="ECO:0000256" key="5">
    <source>
        <dbReference type="ARBA" id="ARBA00022989"/>
    </source>
</evidence>
<comment type="caution">
    <text evidence="12">The sequence shown here is derived from an EMBL/GenBank/DDBJ whole genome shotgun (WGS) entry which is preliminary data.</text>
</comment>
<feature type="domain" description="CSC1/OSCA1-like cytosolic" evidence="11">
    <location>
        <begin position="397"/>
        <end position="637"/>
    </location>
</feature>
<dbReference type="PANTHER" id="PTHR13018">
    <property type="entry name" value="PROBABLE MEMBRANE PROTEIN DUF221-RELATED"/>
    <property type="match status" value="1"/>
</dbReference>
<dbReference type="Pfam" id="PF14703">
    <property type="entry name" value="PHM7_cyt"/>
    <property type="match status" value="1"/>
</dbReference>
<reference evidence="12" key="1">
    <citation type="journal article" date="2023" name="PhytoFront">
        <title>Draft Genome Resources of Seven Strains of Tilletia horrida, Causal Agent of Kernel Smut of Rice.</title>
        <authorList>
            <person name="Khanal S."/>
            <person name="Antony Babu S."/>
            <person name="Zhou X.G."/>
        </authorList>
    </citation>
    <scope>NUCLEOTIDE SEQUENCE</scope>
    <source>
        <strain evidence="12">TX6</strain>
    </source>
</reference>
<feature type="compositionally biased region" description="Basic and acidic residues" evidence="7">
    <location>
        <begin position="480"/>
        <end position="491"/>
    </location>
</feature>
<sequence length="1847" mass="204624">MSLGGSANTTFLGLATTTAIFAAIGGVCLVGFETLRQLKRLPTTHFRSFDLPNLSKKHRKTDDDGVLKPDAESTKLTCEDWEMGHLYHARTFHATTPTPPLAKWPLQWAWQALKFNDWFYATHTGMDTVIYVRYLKVAVLWTLLHTLTTAPTLLAVHFHYSETFVKNDDIDESNMARASISYVATSPSPQCASSNKTVLKECVLSPNPTGQKILWVHLLLLYYMVITWFYALYRVANGGLKIRWRLIQRIRETEAKRAEENELTEEMIEHRGWRQRTLMISNMPATMRDEAGIRRYFEEYLRPDDASTIAGEHESMLHEGTVSAAADTAQKSRPFHERGDNQPFNTLKSSDSRRTADQMVSPVDTAVDEQEVRRSEPKMREPKGPEPDMQPDRHLQSPVQAVVLVRKMNELSALLARRQAVLSQLEAAHVKLATNVLTAVEAQIASSRPTATEVVKEQKPKSSLRKHLESMKKRKKGHRREQNSSDLESHDGFQLSERNLRMDALIEQLGPYVHRQNSQKVTGTLGKDDMIIDDSVWEALSQVPRELLDQYQPVTRLSALFRGQTVPTIDYLLTKLNLLTALVTEMRAKPPSSYASASTAFVTFRDPRQARMVWRELKDQIVVKVRLAPEVKDLDWERLMSTTFSGEVVRGAGVSVGVWAATLFWTITIGFLTSALSNISNIGALKPFFQNHLRLQGFVATTLPSLAVILITMSVPELVFQVSKRAQGFVTFSQLYDMCLTRYWKFVILNVVIFFAIGSSALQTIFFAKTGAGSAKQSKNILATIAYSFPSSASYFVSYLILGMGLHTGYELVGFMVPLIQHYGARRASTPRVRAIKTLPRNFNRYYWLPFHILIMTILFIFTLLNPLVMPFGLVYLGFALIVFKKNLAFIYYRRFNEMEGVIYFVRMLRFSLDGLIVGETVLLIFFAVAKARAVFIAFAALAIPITVLYKLIMTRWWRSQCRALDEEEACALCGLQTLKSLAESGHTQDCSYVSDPFYRGSLDAHAPEDARATGRFPTIIAPPQTSSVFYNTWQKIHDSFHANGYDRPSHIAQLEARGQKLDNPALAGAKALVHAPGAAARMTGQAARTRASIAKVTLGLGRGHEQKSMQDAIQQVNERIGADVSNANTTTVIPELSGLEEEEEGNRLKSKRSRGGSSFRSENAPFLSGFDALNSHAPVVSKDTEGDEDEDDGLLRVHSTPRRSRSDGNSPSKKARANLPRIDTSDHAVQKSGPETQPNASGRDEAQDVSEFGKVSTTVAALGDNQTQAAADKGPLSEQDKSSRDEQSDWNEDLDDEEEDDEEDWPLVRKHAPVSWDDTPSNTAKYTNPFYHHHLDPFLWLPRDPLAPLNLFDTIEWYGPALVSSQGGAGNVGEWDDEEDEEDENEKLSDSEKDAFGGLISGNEEIILNDSLARHLEEAEEVEEAIDPADSIPKAVMNDYRDAIRKNSRSEGGESIMDSPTSPRLHRQDSYASAFSNTMSSIRSPTRTVRMRADQSQSIPTMTSDGRPRALSGATDTQLGEEGDLTTETVGPSGSTSVPTVQITDATLTGEPDATITSTSPIATSGLVTSPETTMAPQRIGDGGVAMTTAPTGHSIAFAGSTKNHDHDAHMRIASHSRRSAAASNISHASSSGTRPVTLQQALRAEILEEEWRTTLKERLVTLRRSKMVSKFGGKKRRKSEKTVEEEEAKAASSILPEAERQQVPPSIETTGIMARHAQRRQQARSEAGEQTVEELMHAARAQGFGAGHQRGFSLGRSRSRARTTNAREASTSSAHQRMPVSGTAATWNPISRANDRQSVEVSASAPAIENVPMQEFGARPRATGSAPVPGEASRSQAGDPANKNA</sequence>
<dbReference type="InterPro" id="IPR045122">
    <property type="entry name" value="Csc1-like"/>
</dbReference>
<name>A0AAN6GLQ4_9BASI</name>
<feature type="compositionally biased region" description="Polar residues" evidence="7">
    <location>
        <begin position="1495"/>
        <end position="1505"/>
    </location>
</feature>
<feature type="region of interest" description="Disordered" evidence="7">
    <location>
        <begin position="1263"/>
        <end position="1322"/>
    </location>
</feature>
<keyword evidence="3" id="KW-0813">Transport</keyword>
<feature type="transmembrane region" description="Helical" evidence="8">
    <location>
        <begin position="213"/>
        <end position="233"/>
    </location>
</feature>
<dbReference type="PANTHER" id="PTHR13018:SF139">
    <property type="entry name" value="PHOSPHATE METABOLISM PROTEIN 7"/>
    <property type="match status" value="1"/>
</dbReference>
<dbReference type="GO" id="GO:0005886">
    <property type="term" value="C:plasma membrane"/>
    <property type="evidence" value="ECO:0007669"/>
    <property type="project" value="TreeGrafter"/>
</dbReference>
<feature type="domain" description="CSC1/OSCA1-like 7TM region" evidence="9">
    <location>
        <begin position="653"/>
        <end position="924"/>
    </location>
</feature>
<evidence type="ECO:0000256" key="3">
    <source>
        <dbReference type="ARBA" id="ARBA00022448"/>
    </source>
</evidence>
<feature type="region of interest" description="Disordered" evidence="7">
    <location>
        <begin position="1674"/>
        <end position="1704"/>
    </location>
</feature>
<dbReference type="Pfam" id="PF02714">
    <property type="entry name" value="RSN1_7TM"/>
    <property type="match status" value="1"/>
</dbReference>
<feature type="transmembrane region" description="Helical" evidence="8">
    <location>
        <begin position="656"/>
        <end position="676"/>
    </location>
</feature>